<dbReference type="GO" id="GO:0005524">
    <property type="term" value="F:ATP binding"/>
    <property type="evidence" value="ECO:0007669"/>
    <property type="project" value="UniProtKB-KW"/>
</dbReference>
<reference evidence="4 5" key="1">
    <citation type="journal article" date="2012" name="J. Bacteriol.">
        <title>Draft Genome Sequence of Salimicrobium sp. Strain MJ3, Isolated from Myulchi-Jeot, Korean Fermented Seafood.</title>
        <authorList>
            <person name="Lee S.H."/>
            <person name="Jung J.Y."/>
            <person name="Jeon C.O."/>
        </authorList>
    </citation>
    <scope>NUCLEOTIDE SEQUENCE [LARGE SCALE GENOMIC DNA]</scope>
    <source>
        <strain evidence="4 5">MJ3</strain>
    </source>
</reference>
<dbReference type="Gene3D" id="3.40.50.300">
    <property type="entry name" value="P-loop containing nucleotide triphosphate hydrolases"/>
    <property type="match status" value="1"/>
</dbReference>
<reference evidence="6" key="2">
    <citation type="submission" date="2015-06" db="EMBL/GenBank/DDBJ databases">
        <title>Salimicrobium jeotgali MJ3, isolated from Myulchi jeot, a traditional Korean fermented seafood.</title>
        <authorList>
            <person name="Kim K.H."/>
            <person name="Jeon C.O."/>
            <person name="Jin H.M."/>
        </authorList>
    </citation>
    <scope>NUCLEOTIDE SEQUENCE [LARGE SCALE GENOMIC DNA]</scope>
    <source>
        <strain evidence="6">MJ3</strain>
    </source>
</reference>
<evidence type="ECO:0000256" key="1">
    <source>
        <dbReference type="SAM" id="MobiDB-lite"/>
    </source>
</evidence>
<dbReference type="PANTHER" id="PTHR30050:SF4">
    <property type="entry name" value="ATP-BINDING PROTEIN RV3427C IN INSERTION SEQUENCE-RELATED"/>
    <property type="match status" value="1"/>
</dbReference>
<sequence length="322" mass="36872">MQSIQEALKSPELQKRIAQAKELAQQNSNDDEPKRNKPSDTAECPDCGGTGAALYKKEVTRADGNVELRDFFKPCSCAEQKKLERRFQNALIPEEFEEAGFKQYERKTEVQKTLFNATFQYMEDIDTILKEKPKVNSLGFIAVYGESEIRNMDPAERYSFKQAHNNFGLGKTHLQMALARYIIENIRVRDELSDGSLSKHDRGCQVLCVSDVVFMEDLIQAKMSNDEGKKLQDLIRGACNADVLVWDDLGKAKWSESKEGMYYQIINERWRHKRPIIFSSNEAKGSLSDKIGYAASSRLFGMTGKENLYEVEGQDYRLREDE</sequence>
<dbReference type="Proteomes" id="UP000092654">
    <property type="component" value="Chromosome"/>
</dbReference>
<gene>
    <name evidence="3" type="ORF">AAV35_012835</name>
    <name evidence="4" type="ORF">MJ3_13499</name>
</gene>
<evidence type="ECO:0000313" key="4">
    <source>
        <dbReference type="EMBL" id="EKE30459.1"/>
    </source>
</evidence>
<dbReference type="OrthoDB" id="1655960at2"/>
<evidence type="ECO:0000259" key="2">
    <source>
        <dbReference type="Pfam" id="PF00308"/>
    </source>
</evidence>
<protein>
    <submittedName>
        <fullName evidence="4">IstB domain-containing protein ATP-binding protein</fullName>
    </submittedName>
</protein>
<keyword evidence="4" id="KW-0067">ATP-binding</keyword>
<dbReference type="GO" id="GO:0006260">
    <property type="term" value="P:DNA replication"/>
    <property type="evidence" value="ECO:0007669"/>
    <property type="project" value="TreeGrafter"/>
</dbReference>
<dbReference type="STRING" id="1230341.AAV35_012835"/>
<accession>K2GJ04</accession>
<keyword evidence="4" id="KW-0547">Nucleotide-binding</keyword>
<dbReference type="Proteomes" id="UP000011746">
    <property type="component" value="Unassembled WGS sequence"/>
</dbReference>
<evidence type="ECO:0000313" key="3">
    <source>
        <dbReference type="EMBL" id="AKG05547.1"/>
    </source>
</evidence>
<dbReference type="EMBL" id="AMPQ01000045">
    <property type="protein sequence ID" value="EKE30459.1"/>
    <property type="molecule type" value="Genomic_DNA"/>
</dbReference>
<dbReference type="PATRIC" id="fig|1230341.3.peg.2714"/>
<dbReference type="PANTHER" id="PTHR30050">
    <property type="entry name" value="CHROMOSOMAL REPLICATION INITIATOR PROTEIN DNAA"/>
    <property type="match status" value="1"/>
</dbReference>
<dbReference type="InterPro" id="IPR013317">
    <property type="entry name" value="DnaA_dom"/>
</dbReference>
<dbReference type="KEGG" id="sje:AAV35_012835"/>
<dbReference type="AlphaFoldDB" id="K2GJ04"/>
<organism evidence="4 5">
    <name type="scientific">Salimicrobium jeotgali</name>
    <dbReference type="NCBI Taxonomy" id="1230341"/>
    <lineage>
        <taxon>Bacteria</taxon>
        <taxon>Bacillati</taxon>
        <taxon>Bacillota</taxon>
        <taxon>Bacilli</taxon>
        <taxon>Bacillales</taxon>
        <taxon>Bacillaceae</taxon>
        <taxon>Salimicrobium</taxon>
    </lineage>
</organism>
<dbReference type="EMBL" id="CP011361">
    <property type="protein sequence ID" value="AKG05547.1"/>
    <property type="molecule type" value="Genomic_DNA"/>
</dbReference>
<reference evidence="3" key="3">
    <citation type="submission" date="2016-11" db="EMBL/GenBank/DDBJ databases">
        <title>Salimicrobium jeotgali MJ3, isolated from Myulchi jeot, a traditional Korean fermented seafood.</title>
        <authorList>
            <person name="Kim K.H."/>
            <person name="Jeon C.O."/>
            <person name="Jin H.M."/>
        </authorList>
    </citation>
    <scope>NUCLEOTIDE SEQUENCE</scope>
    <source>
        <strain evidence="3">MJ3</strain>
    </source>
</reference>
<feature type="region of interest" description="Disordered" evidence="1">
    <location>
        <begin position="1"/>
        <end position="45"/>
    </location>
</feature>
<evidence type="ECO:0000313" key="6">
    <source>
        <dbReference type="Proteomes" id="UP000092654"/>
    </source>
</evidence>
<dbReference type="SUPFAM" id="SSF52540">
    <property type="entry name" value="P-loop containing nucleoside triphosphate hydrolases"/>
    <property type="match status" value="1"/>
</dbReference>
<feature type="domain" description="Chromosomal replication initiator protein DnaA ATPAse" evidence="2">
    <location>
        <begin position="152"/>
        <end position="284"/>
    </location>
</feature>
<keyword evidence="5" id="KW-1185">Reference proteome</keyword>
<dbReference type="InterPro" id="IPR027417">
    <property type="entry name" value="P-loop_NTPase"/>
</dbReference>
<dbReference type="Pfam" id="PF00308">
    <property type="entry name" value="Bac_DnaA"/>
    <property type="match status" value="1"/>
</dbReference>
<name>K2GJ04_9BACI</name>
<feature type="compositionally biased region" description="Basic and acidic residues" evidence="1">
    <location>
        <begin position="31"/>
        <end position="40"/>
    </location>
</feature>
<dbReference type="eggNOG" id="COG1484">
    <property type="taxonomic scope" value="Bacteria"/>
</dbReference>
<proteinExistence type="predicted"/>
<evidence type="ECO:0000313" key="5">
    <source>
        <dbReference type="Proteomes" id="UP000011746"/>
    </source>
</evidence>